<dbReference type="Proteomes" id="UP000476332">
    <property type="component" value="Unassembled WGS sequence"/>
</dbReference>
<organism evidence="1 2">
    <name type="scientific">Aurantimonas aggregata</name>
    <dbReference type="NCBI Taxonomy" id="2047720"/>
    <lineage>
        <taxon>Bacteria</taxon>
        <taxon>Pseudomonadati</taxon>
        <taxon>Pseudomonadota</taxon>
        <taxon>Alphaproteobacteria</taxon>
        <taxon>Hyphomicrobiales</taxon>
        <taxon>Aurantimonadaceae</taxon>
        <taxon>Aurantimonas</taxon>
    </lineage>
</organism>
<gene>
    <name evidence="1" type="ORF">GTW51_22570</name>
</gene>
<comment type="caution">
    <text evidence="1">The sequence shown here is derived from an EMBL/GenBank/DDBJ whole genome shotgun (WGS) entry which is preliminary data.</text>
</comment>
<evidence type="ECO:0000313" key="2">
    <source>
        <dbReference type="Proteomes" id="UP000476332"/>
    </source>
</evidence>
<sequence length="76" mass="8078">MRGSQRCGARTRVGGSCLAPAVSGKQRCRMHGGAAGSGAPVGNQNALKSGLHTRDAREMKQHVRMLIEMSKDSLEE</sequence>
<dbReference type="AlphaFoldDB" id="A0A6L9MNX8"/>
<dbReference type="EMBL" id="JAAAMJ010000045">
    <property type="protein sequence ID" value="NDV89435.1"/>
    <property type="molecule type" value="Genomic_DNA"/>
</dbReference>
<proteinExistence type="predicted"/>
<keyword evidence="2" id="KW-1185">Reference proteome</keyword>
<evidence type="ECO:0000313" key="1">
    <source>
        <dbReference type="EMBL" id="NDV89435.1"/>
    </source>
</evidence>
<dbReference type="NCBIfam" id="NF041373">
    <property type="entry name" value="HGG_STG"/>
    <property type="match status" value="1"/>
</dbReference>
<reference evidence="1 2" key="1">
    <citation type="submission" date="2020-01" db="EMBL/GenBank/DDBJ databases">
        <title>Genomes of bacteria type strains.</title>
        <authorList>
            <person name="Chen J."/>
            <person name="Zhu S."/>
            <person name="Chen J."/>
        </authorList>
    </citation>
    <scope>NUCLEOTIDE SEQUENCE [LARGE SCALE GENOMIC DNA]</scope>
    <source>
        <strain evidence="1 2">KCTC 52919</strain>
    </source>
</reference>
<name>A0A6L9MNX8_9HYPH</name>
<accession>A0A6L9MNX8</accession>
<dbReference type="InterPro" id="IPR047675">
    <property type="entry name" value="Putative_zinc-bd"/>
</dbReference>
<protein>
    <submittedName>
        <fullName evidence="1">Uncharacterized protein</fullName>
    </submittedName>
</protein>